<dbReference type="STRING" id="1742972.COMA1_11454"/>
<keyword evidence="2" id="KW-1185">Reference proteome</keyword>
<sequence length="144" mass="15989">MLTTTSYNANNQQLIFGTNTETYDFNGNLATVTDASGTTTYSWNVRNQLTSITSTSFTYDSFGRRTGKTVQGATTNFLYDGLNPVQEKNGATVTANLLTGLGIDEFFTRTDGVGVLLPDVLSSTVAEQWHWLWKRVVRVSRERL</sequence>
<name>A0A0S4L9W2_9BACT</name>
<dbReference type="RefSeq" id="WP_176697900.1">
    <property type="nucleotide sequence ID" value="NZ_CZQA01000001.1"/>
</dbReference>
<evidence type="ECO:0008006" key="3">
    <source>
        <dbReference type="Google" id="ProtNLM"/>
    </source>
</evidence>
<evidence type="ECO:0000313" key="2">
    <source>
        <dbReference type="Proteomes" id="UP000199032"/>
    </source>
</evidence>
<gene>
    <name evidence="1" type="ORF">COMA1_11454</name>
</gene>
<evidence type="ECO:0000313" key="1">
    <source>
        <dbReference type="EMBL" id="CUS33983.1"/>
    </source>
</evidence>
<dbReference type="InterPro" id="IPR031325">
    <property type="entry name" value="RHS_repeat"/>
</dbReference>
<dbReference type="NCBIfam" id="TIGR01643">
    <property type="entry name" value="YD_repeat_2x"/>
    <property type="match status" value="1"/>
</dbReference>
<reference evidence="1 2" key="1">
    <citation type="submission" date="2015-10" db="EMBL/GenBank/DDBJ databases">
        <authorList>
            <person name="Gilbert D.G."/>
        </authorList>
    </citation>
    <scope>NUCLEOTIDE SEQUENCE [LARGE SCALE GENOMIC DNA]</scope>
    <source>
        <strain evidence="1">COMA1</strain>
    </source>
</reference>
<proteinExistence type="predicted"/>
<dbReference type="EMBL" id="CZQA01000001">
    <property type="protein sequence ID" value="CUS33983.1"/>
    <property type="molecule type" value="Genomic_DNA"/>
</dbReference>
<dbReference type="InterPro" id="IPR006530">
    <property type="entry name" value="YD"/>
</dbReference>
<dbReference type="Proteomes" id="UP000199032">
    <property type="component" value="Unassembled WGS sequence"/>
</dbReference>
<organism evidence="1 2">
    <name type="scientific">Candidatus Nitrospira nitrosa</name>
    <dbReference type="NCBI Taxonomy" id="1742972"/>
    <lineage>
        <taxon>Bacteria</taxon>
        <taxon>Pseudomonadati</taxon>
        <taxon>Nitrospirota</taxon>
        <taxon>Nitrospiria</taxon>
        <taxon>Nitrospirales</taxon>
        <taxon>Nitrospiraceae</taxon>
        <taxon>Nitrospira</taxon>
    </lineage>
</organism>
<dbReference type="Gene3D" id="2.180.10.10">
    <property type="entry name" value="RHS repeat-associated core"/>
    <property type="match status" value="1"/>
</dbReference>
<dbReference type="AlphaFoldDB" id="A0A0S4L9W2"/>
<accession>A0A0S4L9W2</accession>
<dbReference type="Pfam" id="PF05593">
    <property type="entry name" value="RHS_repeat"/>
    <property type="match status" value="1"/>
</dbReference>
<protein>
    <recommendedName>
        <fullName evidence="3">Rhs family protein</fullName>
    </recommendedName>
</protein>